<dbReference type="GO" id="GO:0005886">
    <property type="term" value="C:plasma membrane"/>
    <property type="evidence" value="ECO:0007669"/>
    <property type="project" value="UniProtKB-SubCell"/>
</dbReference>
<dbReference type="RefSeq" id="WP_272737261.1">
    <property type="nucleotide sequence ID" value="NZ_CP116942.1"/>
</dbReference>
<dbReference type="EMBL" id="CP116942">
    <property type="protein sequence ID" value="WCO67740.1"/>
    <property type="molecule type" value="Genomic_DNA"/>
</dbReference>
<keyword evidence="4 8" id="KW-1003">Cell membrane</keyword>
<dbReference type="PANTHER" id="PTHR30269:SF37">
    <property type="entry name" value="MEMBRANE TRANSPORTER PROTEIN"/>
    <property type="match status" value="1"/>
</dbReference>
<dbReference type="InterPro" id="IPR002781">
    <property type="entry name" value="TM_pro_TauE-like"/>
</dbReference>
<keyword evidence="3" id="KW-0813">Transport</keyword>
<evidence type="ECO:0000256" key="2">
    <source>
        <dbReference type="ARBA" id="ARBA00009142"/>
    </source>
</evidence>
<dbReference type="InterPro" id="IPR052017">
    <property type="entry name" value="TSUP"/>
</dbReference>
<name>A0AAE9Y6S1_9ACTN</name>
<keyword evidence="5 8" id="KW-0812">Transmembrane</keyword>
<comment type="subcellular location">
    <subcellularLocation>
        <location evidence="1 8">Cell membrane</location>
        <topology evidence="1 8">Multi-pass membrane protein</topology>
    </subcellularLocation>
</comment>
<feature type="transmembrane region" description="Helical" evidence="8">
    <location>
        <begin position="125"/>
        <end position="151"/>
    </location>
</feature>
<evidence type="ECO:0000256" key="4">
    <source>
        <dbReference type="ARBA" id="ARBA00022475"/>
    </source>
</evidence>
<dbReference type="AlphaFoldDB" id="A0AAE9Y6S1"/>
<feature type="transmembrane region" description="Helical" evidence="8">
    <location>
        <begin position="98"/>
        <end position="118"/>
    </location>
</feature>
<sequence length="238" mass="23906">MSVLEVVVAIAIVALGSTVQRTVGFGAAMVAVPLLLLLDPALVPGSYVVANIVLIGMMATGTGGHADRRGVRLLVVGLLPGTLLAALALSLVPEDLLAVLAGVVVLGAVAAVALLGDVPRRRPTLLVGGLLSGFMGTSAGVGGPPLALLYSRAPGDVVRATLCRVFLVSWVCTLTALTLTGRLGTAEVARGVAMMPGGLLGVLAGRRVSAHVRPEQLRVAVLALSATSAVVAIALRLL</sequence>
<evidence type="ECO:0000256" key="8">
    <source>
        <dbReference type="RuleBase" id="RU363041"/>
    </source>
</evidence>
<dbReference type="KEGG" id="ima:PO878_03250"/>
<evidence type="ECO:0000256" key="1">
    <source>
        <dbReference type="ARBA" id="ARBA00004651"/>
    </source>
</evidence>
<feature type="transmembrane region" description="Helical" evidence="8">
    <location>
        <begin position="45"/>
        <end position="66"/>
    </location>
</feature>
<evidence type="ECO:0000256" key="3">
    <source>
        <dbReference type="ARBA" id="ARBA00022448"/>
    </source>
</evidence>
<accession>A0AAE9Y6S1</accession>
<evidence type="ECO:0000256" key="7">
    <source>
        <dbReference type="ARBA" id="ARBA00023136"/>
    </source>
</evidence>
<dbReference type="Proteomes" id="UP001216390">
    <property type="component" value="Chromosome"/>
</dbReference>
<reference evidence="9" key="1">
    <citation type="submission" date="2023-01" db="EMBL/GenBank/DDBJ databases">
        <title>The diversity of Class Acidimicrobiia in South China Sea sediment environments and the proposal of Iamia marina sp. nov., a novel species of the genus Iamia.</title>
        <authorList>
            <person name="He Y."/>
            <person name="Tian X."/>
        </authorList>
    </citation>
    <scope>NUCLEOTIDE SEQUENCE</scope>
    <source>
        <strain evidence="9">DSM 19957</strain>
    </source>
</reference>
<evidence type="ECO:0000256" key="5">
    <source>
        <dbReference type="ARBA" id="ARBA00022692"/>
    </source>
</evidence>
<evidence type="ECO:0000313" key="10">
    <source>
        <dbReference type="Proteomes" id="UP001216390"/>
    </source>
</evidence>
<keyword evidence="7 8" id="KW-0472">Membrane</keyword>
<dbReference type="PANTHER" id="PTHR30269">
    <property type="entry name" value="TRANSMEMBRANE PROTEIN YFCA"/>
    <property type="match status" value="1"/>
</dbReference>
<organism evidence="9 10">
    <name type="scientific">Iamia majanohamensis</name>
    <dbReference type="NCBI Taxonomy" id="467976"/>
    <lineage>
        <taxon>Bacteria</taxon>
        <taxon>Bacillati</taxon>
        <taxon>Actinomycetota</taxon>
        <taxon>Acidimicrobiia</taxon>
        <taxon>Acidimicrobiales</taxon>
        <taxon>Iamiaceae</taxon>
        <taxon>Iamia</taxon>
    </lineage>
</organism>
<comment type="similarity">
    <text evidence="2 8">Belongs to the 4-toluene sulfonate uptake permease (TSUP) (TC 2.A.102) family.</text>
</comment>
<proteinExistence type="inferred from homology"/>
<evidence type="ECO:0000256" key="6">
    <source>
        <dbReference type="ARBA" id="ARBA00022989"/>
    </source>
</evidence>
<feature type="transmembrane region" description="Helical" evidence="8">
    <location>
        <begin position="157"/>
        <end position="179"/>
    </location>
</feature>
<keyword evidence="6 8" id="KW-1133">Transmembrane helix</keyword>
<gene>
    <name evidence="9" type="ORF">PO878_03250</name>
</gene>
<dbReference type="Pfam" id="PF01925">
    <property type="entry name" value="TauE"/>
    <property type="match status" value="1"/>
</dbReference>
<keyword evidence="10" id="KW-1185">Reference proteome</keyword>
<evidence type="ECO:0000313" key="9">
    <source>
        <dbReference type="EMBL" id="WCO67740.1"/>
    </source>
</evidence>
<protein>
    <recommendedName>
        <fullName evidence="8">Probable membrane transporter protein</fullName>
    </recommendedName>
</protein>
<feature type="transmembrane region" description="Helical" evidence="8">
    <location>
        <begin position="73"/>
        <end position="92"/>
    </location>
</feature>